<feature type="domain" description="Ig-like" evidence="1">
    <location>
        <begin position="1"/>
        <end position="91"/>
    </location>
</feature>
<dbReference type="SUPFAM" id="SSF48726">
    <property type="entry name" value="Immunoglobulin"/>
    <property type="match status" value="1"/>
</dbReference>
<comment type="caution">
    <text evidence="2">The sequence shown here is derived from an EMBL/GenBank/DDBJ whole genome shotgun (WGS) entry which is preliminary data.</text>
</comment>
<organism evidence="2 3">
    <name type="scientific">Pleuronectes platessa</name>
    <name type="common">European plaice</name>
    <dbReference type="NCBI Taxonomy" id="8262"/>
    <lineage>
        <taxon>Eukaryota</taxon>
        <taxon>Metazoa</taxon>
        <taxon>Chordata</taxon>
        <taxon>Craniata</taxon>
        <taxon>Vertebrata</taxon>
        <taxon>Euteleostomi</taxon>
        <taxon>Actinopterygii</taxon>
        <taxon>Neopterygii</taxon>
        <taxon>Teleostei</taxon>
        <taxon>Neoteleostei</taxon>
        <taxon>Acanthomorphata</taxon>
        <taxon>Carangaria</taxon>
        <taxon>Pleuronectiformes</taxon>
        <taxon>Pleuronectoidei</taxon>
        <taxon>Pleuronectidae</taxon>
        <taxon>Pleuronectes</taxon>
    </lineage>
</organism>
<protein>
    <recommendedName>
        <fullName evidence="1">Ig-like domain-containing protein</fullName>
    </recommendedName>
</protein>
<dbReference type="PROSITE" id="PS50835">
    <property type="entry name" value="IG_LIKE"/>
    <property type="match status" value="1"/>
</dbReference>
<proteinExistence type="predicted"/>
<dbReference type="AlphaFoldDB" id="A0A9N7YMH9"/>
<sequence length="152" mass="16912">MLESNTISPFITPRCHGLTRSHQLVKATHAERATEIRWTKTAGSVSDRFQDSSVFNQTLHIAKILRTQGGRYYCKAENGLGSPAIKSIRVDVYYALSTCAHAHTHTARVRTPADVHRDSIIGKGLSPRKMDMQRSWAGCSFPEQSSSSLRNV</sequence>
<keyword evidence="3" id="KW-1185">Reference proteome</keyword>
<gene>
    <name evidence="2" type="ORF">PLEPLA_LOCUS20624</name>
</gene>
<dbReference type="InterPro" id="IPR007110">
    <property type="entry name" value="Ig-like_dom"/>
</dbReference>
<evidence type="ECO:0000313" key="3">
    <source>
        <dbReference type="Proteomes" id="UP001153269"/>
    </source>
</evidence>
<dbReference type="Gene3D" id="2.60.40.10">
    <property type="entry name" value="Immunoglobulins"/>
    <property type="match status" value="1"/>
</dbReference>
<dbReference type="EMBL" id="CADEAL010001447">
    <property type="protein sequence ID" value="CAB1432542.1"/>
    <property type="molecule type" value="Genomic_DNA"/>
</dbReference>
<evidence type="ECO:0000259" key="1">
    <source>
        <dbReference type="PROSITE" id="PS50835"/>
    </source>
</evidence>
<reference evidence="2" key="1">
    <citation type="submission" date="2020-03" db="EMBL/GenBank/DDBJ databases">
        <authorList>
            <person name="Weist P."/>
        </authorList>
    </citation>
    <scope>NUCLEOTIDE SEQUENCE</scope>
</reference>
<evidence type="ECO:0000313" key="2">
    <source>
        <dbReference type="EMBL" id="CAB1432542.1"/>
    </source>
</evidence>
<dbReference type="Proteomes" id="UP001153269">
    <property type="component" value="Unassembled WGS sequence"/>
</dbReference>
<dbReference type="InterPro" id="IPR013783">
    <property type="entry name" value="Ig-like_fold"/>
</dbReference>
<name>A0A9N7YMH9_PLEPL</name>
<accession>A0A9N7YMH9</accession>
<dbReference type="InterPro" id="IPR036179">
    <property type="entry name" value="Ig-like_dom_sf"/>
</dbReference>